<dbReference type="EMBL" id="CP003597">
    <property type="protein sequence ID" value="AFY89805.1"/>
    <property type="molecule type" value="Genomic_DNA"/>
</dbReference>
<gene>
    <name evidence="3" type="ORF">Chro_4411</name>
</gene>
<evidence type="ECO:0008006" key="5">
    <source>
        <dbReference type="Google" id="ProtNLM"/>
    </source>
</evidence>
<dbReference type="KEGG" id="cthe:Chro_4411"/>
<keyword evidence="2" id="KW-1133">Transmembrane helix</keyword>
<sequence length="288" mass="31470">MANLGKETDKGDKGDKGELALPHDRREWGLGGQGGQGGQGRDRNFTTPNTLHPSLFTTHCSLLTTHSNMAKPDPNRVVRLIPLVVGGLAAVLLLVNRLLTPELTVTQARSDVLGAIVSAVLILTGLLWQQVAPRLPDAVELVGEQRFELAPDLPETVRTELAWASYLLLTNTVTRSLIVFYQGKVLLRRGILPEKAEVTPGAIVQRVLEKHKPVYLVALSVYPGRFEFDYLPENTQGVICQPIGQQGVMILGANAPRSYTKQDETWIAGIADKLDVTLFREQGAGSRE</sequence>
<reference evidence="3 4" key="1">
    <citation type="submission" date="2012-06" db="EMBL/GenBank/DDBJ databases">
        <title>Finished chromosome of genome of Chroococcidiopsis thermalis PCC 7203.</title>
        <authorList>
            <consortium name="US DOE Joint Genome Institute"/>
            <person name="Gugger M."/>
            <person name="Coursin T."/>
            <person name="Rippka R."/>
            <person name="Tandeau De Marsac N."/>
            <person name="Huntemann M."/>
            <person name="Wei C.-L."/>
            <person name="Han J."/>
            <person name="Detter J.C."/>
            <person name="Han C."/>
            <person name="Tapia R."/>
            <person name="Davenport K."/>
            <person name="Daligault H."/>
            <person name="Erkkila T."/>
            <person name="Gu W."/>
            <person name="Munk A.C.C."/>
            <person name="Teshima H."/>
            <person name="Xu Y."/>
            <person name="Chain P."/>
            <person name="Chen A."/>
            <person name="Krypides N."/>
            <person name="Mavromatis K."/>
            <person name="Markowitz V."/>
            <person name="Szeto E."/>
            <person name="Ivanova N."/>
            <person name="Mikhailova N."/>
            <person name="Ovchinnikova G."/>
            <person name="Pagani I."/>
            <person name="Pati A."/>
            <person name="Goodwin L."/>
            <person name="Peters L."/>
            <person name="Pitluck S."/>
            <person name="Woyke T."/>
            <person name="Kerfeld C."/>
        </authorList>
    </citation>
    <scope>NUCLEOTIDE SEQUENCE [LARGE SCALE GENOMIC DNA]</scope>
    <source>
        <strain evidence="3 4">PCC 7203</strain>
    </source>
</reference>
<protein>
    <recommendedName>
        <fullName evidence="5">Cofactor assembly of complex C subunit B</fullName>
    </recommendedName>
</protein>
<dbReference type="PANTHER" id="PTHR34943">
    <property type="match status" value="1"/>
</dbReference>
<organism evidence="3 4">
    <name type="scientific">Chroococcidiopsis thermalis (strain PCC 7203)</name>
    <dbReference type="NCBI Taxonomy" id="251229"/>
    <lineage>
        <taxon>Bacteria</taxon>
        <taxon>Bacillati</taxon>
        <taxon>Cyanobacteriota</taxon>
        <taxon>Cyanophyceae</taxon>
        <taxon>Chroococcidiopsidales</taxon>
        <taxon>Chroococcidiopsidaceae</taxon>
        <taxon>Chroococcidiopsis</taxon>
    </lineage>
</organism>
<keyword evidence="2" id="KW-0472">Membrane</keyword>
<feature type="transmembrane region" description="Helical" evidence="2">
    <location>
        <begin position="112"/>
        <end position="131"/>
    </location>
</feature>
<evidence type="ECO:0000256" key="1">
    <source>
        <dbReference type="SAM" id="MobiDB-lite"/>
    </source>
</evidence>
<feature type="region of interest" description="Disordered" evidence="1">
    <location>
        <begin position="1"/>
        <end position="46"/>
    </location>
</feature>
<dbReference type="eggNOG" id="COG2203">
    <property type="taxonomic scope" value="Bacteria"/>
</dbReference>
<evidence type="ECO:0000256" key="2">
    <source>
        <dbReference type="SAM" id="Phobius"/>
    </source>
</evidence>
<feature type="compositionally biased region" description="Gly residues" evidence="1">
    <location>
        <begin position="29"/>
        <end position="39"/>
    </location>
</feature>
<name>K9U4S8_CHRTP</name>
<dbReference type="Pfam" id="PF11152">
    <property type="entry name" value="CCB2_CCB4"/>
    <property type="match status" value="1"/>
</dbReference>
<dbReference type="InterPro" id="IPR044705">
    <property type="entry name" value="CCB4"/>
</dbReference>
<dbReference type="GO" id="GO:0010190">
    <property type="term" value="P:cytochrome b6f complex assembly"/>
    <property type="evidence" value="ECO:0007669"/>
    <property type="project" value="TreeGrafter"/>
</dbReference>
<feature type="compositionally biased region" description="Basic and acidic residues" evidence="1">
    <location>
        <begin position="1"/>
        <end position="28"/>
    </location>
</feature>
<dbReference type="PANTHER" id="PTHR34943:SF2">
    <property type="entry name" value="PROTEIN COFACTOR ASSEMBLY OF COMPLEX C SUBUNIT B CCB4, CHLOROPLASTIC"/>
    <property type="match status" value="1"/>
</dbReference>
<dbReference type="STRING" id="251229.Chro_4411"/>
<dbReference type="InterPro" id="IPR021325">
    <property type="entry name" value="CCB2/CCB4"/>
</dbReference>
<dbReference type="HOGENOM" id="CLU_082867_2_0_3"/>
<evidence type="ECO:0000313" key="3">
    <source>
        <dbReference type="EMBL" id="AFY89805.1"/>
    </source>
</evidence>
<dbReference type="Proteomes" id="UP000010384">
    <property type="component" value="Chromosome"/>
</dbReference>
<dbReference type="AlphaFoldDB" id="K9U4S8"/>
<dbReference type="InParanoid" id="K9U4S8"/>
<proteinExistence type="predicted"/>
<keyword evidence="4" id="KW-1185">Reference proteome</keyword>
<dbReference type="PATRIC" id="fig|251229.3.peg.5156"/>
<accession>K9U4S8</accession>
<keyword evidence="2" id="KW-0812">Transmembrane</keyword>
<feature type="transmembrane region" description="Helical" evidence="2">
    <location>
        <begin position="80"/>
        <end position="100"/>
    </location>
</feature>
<evidence type="ECO:0000313" key="4">
    <source>
        <dbReference type="Proteomes" id="UP000010384"/>
    </source>
</evidence>